<feature type="domain" description="Major facilitator superfamily (MFS) profile" evidence="12">
    <location>
        <begin position="21"/>
        <end position="428"/>
    </location>
</feature>
<feature type="transmembrane region" description="Helical" evidence="11">
    <location>
        <begin position="340"/>
        <end position="364"/>
    </location>
</feature>
<dbReference type="AlphaFoldDB" id="A0A7J5UTS1"/>
<dbReference type="FunFam" id="1.20.1250.20:FF:000001">
    <property type="entry name" value="Dicarboxylate MFS transporter"/>
    <property type="match status" value="1"/>
</dbReference>
<sequence length="445" mass="47345">MNTSSPVRDPRPRRSFTARRAALAGSIGSTIEWYDFFLYGTASALVFGDVFFPTDDPFVSRLLAFASFGVAFVARPLGGLIFGYLGDKFGRKPVLVITLLMMGLSTGVIGLLPSYDSIGLAAPIVLVTLRILQGISVGGEYGGAVLMAVEHADEKKKSFYGSWVQAGSPAGLILCNTVFLITIYETSGSAWAWRVPFLVSFILVAVGLYIRTQIAESPEFEAAQEEKALKTSPIRAVLKEAKLRMALVSLAYVGAGVTVYIVAVFSMSFGKVELSYSTEAVLTLVVVGQIAAFIAMLIFGKLGDRIPYHKVFIVGCVFMGLMAVPWMAGLETGNHWVAGAGYVLISIPYAAVYGSMAVFFATTFETTIGYTALSAGYQFGTVISSAIAPMIALNLLNATGSSWSIVAYMTLSCFVSAIAAGILQRQKVKARRQVAAASVVQGSAG</sequence>
<gene>
    <name evidence="13" type="ORF">GB883_02550</name>
</gene>
<evidence type="ECO:0000256" key="10">
    <source>
        <dbReference type="ARBA" id="ARBA00039918"/>
    </source>
</evidence>
<keyword evidence="7 11" id="KW-1133">Transmembrane helix</keyword>
<keyword evidence="6" id="KW-0769">Symport</keyword>
<dbReference type="PANTHER" id="PTHR43045">
    <property type="entry name" value="SHIKIMATE TRANSPORTER"/>
    <property type="match status" value="1"/>
</dbReference>
<feature type="transmembrane region" description="Helical" evidence="11">
    <location>
        <begin position="280"/>
        <end position="299"/>
    </location>
</feature>
<feature type="transmembrane region" description="Helical" evidence="11">
    <location>
        <begin position="376"/>
        <end position="396"/>
    </location>
</feature>
<evidence type="ECO:0000256" key="4">
    <source>
        <dbReference type="ARBA" id="ARBA00022475"/>
    </source>
</evidence>
<feature type="transmembrane region" description="Helical" evidence="11">
    <location>
        <begin position="94"/>
        <end position="112"/>
    </location>
</feature>
<feature type="transmembrane region" description="Helical" evidence="11">
    <location>
        <begin position="245"/>
        <end position="268"/>
    </location>
</feature>
<dbReference type="CDD" id="cd17369">
    <property type="entry name" value="MFS_ShiA_like"/>
    <property type="match status" value="1"/>
</dbReference>
<evidence type="ECO:0000256" key="5">
    <source>
        <dbReference type="ARBA" id="ARBA00022692"/>
    </source>
</evidence>
<evidence type="ECO:0000256" key="3">
    <source>
        <dbReference type="ARBA" id="ARBA00022448"/>
    </source>
</evidence>
<proteinExistence type="inferred from homology"/>
<evidence type="ECO:0000256" key="7">
    <source>
        <dbReference type="ARBA" id="ARBA00022989"/>
    </source>
</evidence>
<comment type="function">
    <text evidence="9">May be a proton symporter involved in the uptake of osmolytes such as proline and glycine betaine.</text>
</comment>
<keyword evidence="14" id="KW-1185">Reference proteome</keyword>
<evidence type="ECO:0000259" key="12">
    <source>
        <dbReference type="PROSITE" id="PS50850"/>
    </source>
</evidence>
<dbReference type="Proteomes" id="UP000451860">
    <property type="component" value="Unassembled WGS sequence"/>
</dbReference>
<reference evidence="13 14" key="1">
    <citation type="submission" date="2019-10" db="EMBL/GenBank/DDBJ databases">
        <title>Georgenia wutianyii sp. nov. and Georgenia yuyongxinii sp. nov. isolated from plateau pika (Ochotona curzoniae) in the Qinghai-Tibet plateau of China.</title>
        <authorList>
            <person name="Tian Z."/>
        </authorList>
    </citation>
    <scope>NUCLEOTIDE SEQUENCE [LARGE SCALE GENOMIC DNA]</scope>
    <source>
        <strain evidence="13 14">DSM 21501</strain>
    </source>
</reference>
<accession>A0A7J5UTS1</accession>
<dbReference type="Pfam" id="PF07690">
    <property type="entry name" value="MFS_1"/>
    <property type="match status" value="1"/>
</dbReference>
<feature type="transmembrane region" description="Helical" evidence="11">
    <location>
        <begin position="118"/>
        <end position="138"/>
    </location>
</feature>
<dbReference type="Gene3D" id="1.20.1250.20">
    <property type="entry name" value="MFS general substrate transporter like domains"/>
    <property type="match status" value="2"/>
</dbReference>
<dbReference type="InterPro" id="IPR011701">
    <property type="entry name" value="MFS"/>
</dbReference>
<evidence type="ECO:0000313" key="14">
    <source>
        <dbReference type="Proteomes" id="UP000451860"/>
    </source>
</evidence>
<evidence type="ECO:0000256" key="1">
    <source>
        <dbReference type="ARBA" id="ARBA00004651"/>
    </source>
</evidence>
<dbReference type="GO" id="GO:0015293">
    <property type="term" value="F:symporter activity"/>
    <property type="evidence" value="ECO:0007669"/>
    <property type="project" value="UniProtKB-KW"/>
</dbReference>
<comment type="caution">
    <text evidence="13">The sequence shown here is derived from an EMBL/GenBank/DDBJ whole genome shotgun (WGS) entry which is preliminary data.</text>
</comment>
<feature type="transmembrane region" description="Helical" evidence="11">
    <location>
        <begin position="21"/>
        <end position="42"/>
    </location>
</feature>
<dbReference type="SUPFAM" id="SSF103473">
    <property type="entry name" value="MFS general substrate transporter"/>
    <property type="match status" value="1"/>
</dbReference>
<evidence type="ECO:0000256" key="9">
    <source>
        <dbReference type="ARBA" id="ARBA00037295"/>
    </source>
</evidence>
<dbReference type="InterPro" id="IPR020846">
    <property type="entry name" value="MFS_dom"/>
</dbReference>
<keyword evidence="8 11" id="KW-0472">Membrane</keyword>
<dbReference type="PROSITE" id="PS50850">
    <property type="entry name" value="MFS"/>
    <property type="match status" value="1"/>
</dbReference>
<evidence type="ECO:0000313" key="13">
    <source>
        <dbReference type="EMBL" id="KAE8765676.1"/>
    </source>
</evidence>
<dbReference type="PANTHER" id="PTHR43045:SF7">
    <property type="entry name" value="MAJOR FACILITATOR SUPERFAMILY TRANSPORTER"/>
    <property type="match status" value="1"/>
</dbReference>
<feature type="transmembrane region" description="Helical" evidence="11">
    <location>
        <begin position="62"/>
        <end position="82"/>
    </location>
</feature>
<keyword evidence="5 11" id="KW-0812">Transmembrane</keyword>
<feature type="transmembrane region" description="Helical" evidence="11">
    <location>
        <begin position="190"/>
        <end position="210"/>
    </location>
</feature>
<keyword evidence="4" id="KW-1003">Cell membrane</keyword>
<feature type="transmembrane region" description="Helical" evidence="11">
    <location>
        <begin position="402"/>
        <end position="423"/>
    </location>
</feature>
<dbReference type="RefSeq" id="WP_152202646.1">
    <property type="nucleotide sequence ID" value="NZ_WHJE01000006.1"/>
</dbReference>
<feature type="transmembrane region" description="Helical" evidence="11">
    <location>
        <begin position="159"/>
        <end position="184"/>
    </location>
</feature>
<evidence type="ECO:0000256" key="11">
    <source>
        <dbReference type="SAM" id="Phobius"/>
    </source>
</evidence>
<evidence type="ECO:0000256" key="2">
    <source>
        <dbReference type="ARBA" id="ARBA00008240"/>
    </source>
</evidence>
<dbReference type="OrthoDB" id="8953821at2"/>
<dbReference type="GO" id="GO:0005886">
    <property type="term" value="C:plasma membrane"/>
    <property type="evidence" value="ECO:0007669"/>
    <property type="project" value="UniProtKB-SubCell"/>
</dbReference>
<dbReference type="InterPro" id="IPR036259">
    <property type="entry name" value="MFS_trans_sf"/>
</dbReference>
<evidence type="ECO:0000256" key="6">
    <source>
        <dbReference type="ARBA" id="ARBA00022847"/>
    </source>
</evidence>
<organism evidence="13 14">
    <name type="scientific">Georgenia thermotolerans</name>
    <dbReference type="NCBI Taxonomy" id="527326"/>
    <lineage>
        <taxon>Bacteria</taxon>
        <taxon>Bacillati</taxon>
        <taxon>Actinomycetota</taxon>
        <taxon>Actinomycetes</taxon>
        <taxon>Micrococcales</taxon>
        <taxon>Bogoriellaceae</taxon>
        <taxon>Georgenia</taxon>
    </lineage>
</organism>
<name>A0A7J5UTS1_9MICO</name>
<protein>
    <recommendedName>
        <fullName evidence="10">Putative proline/betaine transporter</fullName>
    </recommendedName>
</protein>
<comment type="subcellular location">
    <subcellularLocation>
        <location evidence="1">Cell membrane</location>
        <topology evidence="1">Multi-pass membrane protein</topology>
    </subcellularLocation>
</comment>
<keyword evidence="3" id="KW-0813">Transport</keyword>
<evidence type="ECO:0000256" key="8">
    <source>
        <dbReference type="ARBA" id="ARBA00023136"/>
    </source>
</evidence>
<comment type="similarity">
    <text evidence="2">Belongs to the major facilitator superfamily. Metabolite:H+ Symporter (MHS) family (TC 2.A.1.6) family.</text>
</comment>
<dbReference type="EMBL" id="WHJE01000006">
    <property type="protein sequence ID" value="KAE8765676.1"/>
    <property type="molecule type" value="Genomic_DNA"/>
</dbReference>
<feature type="transmembrane region" description="Helical" evidence="11">
    <location>
        <begin position="311"/>
        <end position="328"/>
    </location>
</feature>